<evidence type="ECO:0008006" key="4">
    <source>
        <dbReference type="Google" id="ProtNLM"/>
    </source>
</evidence>
<feature type="signal peptide" evidence="1">
    <location>
        <begin position="1"/>
        <end position="22"/>
    </location>
</feature>
<dbReference type="RefSeq" id="WP_265163091.1">
    <property type="nucleotide sequence ID" value="NZ_CP069620.1"/>
</dbReference>
<dbReference type="EMBL" id="CP069620">
    <property type="protein sequence ID" value="UZH54755.1"/>
    <property type="molecule type" value="Genomic_DNA"/>
</dbReference>
<protein>
    <recommendedName>
        <fullName evidence="4">Secreted protein</fullName>
    </recommendedName>
</protein>
<reference evidence="2" key="1">
    <citation type="submission" date="2021-02" db="EMBL/GenBank/DDBJ databases">
        <title>Salinimicrobium sp. nov. isolated from seawater in Tongyeong, Republic of Korea.</title>
        <authorList>
            <person name="Lee S.-J."/>
        </authorList>
    </citation>
    <scope>NUCLEOTIDE SEQUENCE</scope>
    <source>
        <strain evidence="2">HN-2-9-2</strain>
    </source>
</reference>
<gene>
    <name evidence="2" type="ORF">JRG66_12365</name>
</gene>
<proteinExistence type="predicted"/>
<feature type="chain" id="PRO_5045700985" description="Secreted protein" evidence="1">
    <location>
        <begin position="23"/>
        <end position="98"/>
    </location>
</feature>
<evidence type="ECO:0000313" key="3">
    <source>
        <dbReference type="Proteomes" id="UP001163981"/>
    </source>
</evidence>
<organism evidence="2 3">
    <name type="scientific">Salinimicrobium tongyeongense</name>
    <dbReference type="NCBI Taxonomy" id="2809707"/>
    <lineage>
        <taxon>Bacteria</taxon>
        <taxon>Pseudomonadati</taxon>
        <taxon>Bacteroidota</taxon>
        <taxon>Flavobacteriia</taxon>
        <taxon>Flavobacteriales</taxon>
        <taxon>Flavobacteriaceae</taxon>
        <taxon>Salinimicrobium</taxon>
    </lineage>
</organism>
<evidence type="ECO:0000313" key="2">
    <source>
        <dbReference type="EMBL" id="UZH54755.1"/>
    </source>
</evidence>
<name>A0ABY6NPD2_9FLAO</name>
<dbReference type="Proteomes" id="UP001163981">
    <property type="component" value="Chromosome"/>
</dbReference>
<keyword evidence="1" id="KW-0732">Signal</keyword>
<evidence type="ECO:0000256" key="1">
    <source>
        <dbReference type="SAM" id="SignalP"/>
    </source>
</evidence>
<keyword evidence="3" id="KW-1185">Reference proteome</keyword>
<accession>A0ABY6NPD2</accession>
<sequence>MKILVVFLSLLILVLSGFPCCADDCSEKAISEQQEPGDPGDELCSPFLNCGTCNAVVLPEEPSEMPFLEPVSASVTREAVERPAFEFSFRIWQPPRSC</sequence>